<reference evidence="4" key="1">
    <citation type="journal article" date="2019" name="Int. J. Syst. Evol. Microbiol.">
        <title>The Global Catalogue of Microorganisms (GCM) 10K type strain sequencing project: providing services to taxonomists for standard genome sequencing and annotation.</title>
        <authorList>
            <consortium name="The Broad Institute Genomics Platform"/>
            <consortium name="The Broad Institute Genome Sequencing Center for Infectious Disease"/>
            <person name="Wu L."/>
            <person name="Ma J."/>
        </authorList>
    </citation>
    <scope>NUCLEOTIDE SEQUENCE [LARGE SCALE GENOMIC DNA]</scope>
    <source>
        <strain evidence="4">JCM 18324</strain>
    </source>
</reference>
<evidence type="ECO:0000313" key="3">
    <source>
        <dbReference type="EMBL" id="GAA4759684.1"/>
    </source>
</evidence>
<dbReference type="RefSeq" id="WP_345608092.1">
    <property type="nucleotide sequence ID" value="NZ_BAABJV010000001.1"/>
</dbReference>
<keyword evidence="1" id="KW-0732">Signal</keyword>
<dbReference type="Proteomes" id="UP001501147">
    <property type="component" value="Unassembled WGS sequence"/>
</dbReference>
<keyword evidence="4" id="KW-1185">Reference proteome</keyword>
<evidence type="ECO:0000259" key="2">
    <source>
        <dbReference type="Pfam" id="PF18678"/>
    </source>
</evidence>
<dbReference type="InterPro" id="IPR044859">
    <property type="entry name" value="Allene_oxi_cyc_Dirigent"/>
</dbReference>
<evidence type="ECO:0000313" key="4">
    <source>
        <dbReference type="Proteomes" id="UP001501147"/>
    </source>
</evidence>
<evidence type="ECO:0000256" key="1">
    <source>
        <dbReference type="SAM" id="SignalP"/>
    </source>
</evidence>
<comment type="caution">
    <text evidence="3">The sequence shown here is derived from an EMBL/GenBank/DDBJ whole genome shotgun (WGS) entry which is preliminary data.</text>
</comment>
<protein>
    <recommendedName>
        <fullName evidence="2">Allene oxide cyclase barrel-like domain-containing protein</fullName>
    </recommendedName>
</protein>
<gene>
    <name evidence="3" type="ORF">GCM10023329_00710</name>
</gene>
<organism evidence="3 4">
    <name type="scientific">Streptomyces sanyensis</name>
    <dbReference type="NCBI Taxonomy" id="568869"/>
    <lineage>
        <taxon>Bacteria</taxon>
        <taxon>Bacillati</taxon>
        <taxon>Actinomycetota</taxon>
        <taxon>Actinomycetes</taxon>
        <taxon>Kitasatosporales</taxon>
        <taxon>Streptomycetaceae</taxon>
        <taxon>Streptomyces</taxon>
    </lineage>
</organism>
<feature type="chain" id="PRO_5045589691" description="Allene oxide cyclase barrel-like domain-containing protein" evidence="1">
    <location>
        <begin position="27"/>
        <end position="153"/>
    </location>
</feature>
<feature type="domain" description="Allene oxide cyclase barrel-like" evidence="2">
    <location>
        <begin position="45"/>
        <end position="128"/>
    </location>
</feature>
<dbReference type="EMBL" id="BAABJV010000001">
    <property type="protein sequence ID" value="GAA4759684.1"/>
    <property type="molecule type" value="Genomic_DNA"/>
</dbReference>
<proteinExistence type="predicted"/>
<dbReference type="SUPFAM" id="SSF141493">
    <property type="entry name" value="Allene oxide cyclase-like"/>
    <property type="match status" value="1"/>
</dbReference>
<dbReference type="Pfam" id="PF18678">
    <property type="entry name" value="AOC_like"/>
    <property type="match status" value="1"/>
</dbReference>
<feature type="signal peptide" evidence="1">
    <location>
        <begin position="1"/>
        <end position="26"/>
    </location>
</feature>
<dbReference type="InterPro" id="IPR034871">
    <property type="entry name" value="Allene_oxi_cyc_sf"/>
</dbReference>
<accession>A0ABP8ZM44</accession>
<sequence length="153" mass="16113">MKTSCVLPLCALALLPAVLGAPLAHADAGGDGDRVKRITLATVNSQGEFPNVTADLVDKRNRTVGFVTTNCETVASVPERTITCHGSYVLEDGQITWQNATRDPQTPYLLAITGGTGAYCEARGQIRVVSTESESGGGLYELEVITGRRCASS</sequence>
<name>A0ABP8ZM44_9ACTN</name>
<dbReference type="InterPro" id="IPR041013">
    <property type="entry name" value="AOC-like"/>
</dbReference>
<dbReference type="Gene3D" id="2.40.480.10">
    <property type="entry name" value="Allene oxide cyclase-like"/>
    <property type="match status" value="1"/>
</dbReference>